<dbReference type="EMBL" id="CP013244">
    <property type="protein sequence ID" value="ANP47295.1"/>
    <property type="molecule type" value="Genomic_DNA"/>
</dbReference>
<organism evidence="2 3">
    <name type="scientific">Candidatus Viadribacter manganicus</name>
    <dbReference type="NCBI Taxonomy" id="1759059"/>
    <lineage>
        <taxon>Bacteria</taxon>
        <taxon>Pseudomonadati</taxon>
        <taxon>Pseudomonadota</taxon>
        <taxon>Alphaproteobacteria</taxon>
        <taxon>Hyphomonadales</taxon>
        <taxon>Hyphomonadaceae</taxon>
        <taxon>Candidatus Viadribacter</taxon>
    </lineage>
</organism>
<dbReference type="AlphaFoldDB" id="A0A1B1AL77"/>
<evidence type="ECO:0000313" key="2">
    <source>
        <dbReference type="EMBL" id="ANP47295.1"/>
    </source>
</evidence>
<reference evidence="2 3" key="1">
    <citation type="submission" date="2015-11" db="EMBL/GenBank/DDBJ databases">
        <title>Whole-Genome Sequence of Candidatus Oderbacter manganicum from the National Park Lower Oder Valley, Germany.</title>
        <authorList>
            <person name="Braun B."/>
            <person name="Liere K."/>
            <person name="Szewzyk U."/>
        </authorList>
    </citation>
    <scope>NUCLEOTIDE SEQUENCE [LARGE SCALE GENOMIC DNA]</scope>
    <source>
        <strain evidence="2 3">OTSz_A_272</strain>
    </source>
</reference>
<proteinExistence type="predicted"/>
<accession>A0A1B1AL77</accession>
<feature type="transmembrane region" description="Helical" evidence="1">
    <location>
        <begin position="33"/>
        <end position="58"/>
    </location>
</feature>
<keyword evidence="1" id="KW-0472">Membrane</keyword>
<dbReference type="Proteomes" id="UP000092498">
    <property type="component" value="Chromosome"/>
</dbReference>
<keyword evidence="1" id="KW-1133">Transmembrane helix</keyword>
<dbReference type="KEGG" id="cbot:ATE48_15915"/>
<name>A0A1B1AL77_9PROT</name>
<protein>
    <submittedName>
        <fullName evidence="2">Uncharacterized protein</fullName>
    </submittedName>
</protein>
<keyword evidence="1" id="KW-0812">Transmembrane</keyword>
<sequence>MALGQAQPLLDYVFWMHFINPPYQVEPFDAERAGILVGVTAAIGMAGGVIGGVIWNVFHRAK</sequence>
<gene>
    <name evidence="2" type="ORF">ATE48_15915</name>
</gene>
<keyword evidence="3" id="KW-1185">Reference proteome</keyword>
<dbReference type="InParanoid" id="A0A1B1AL77"/>
<evidence type="ECO:0000313" key="3">
    <source>
        <dbReference type="Proteomes" id="UP000092498"/>
    </source>
</evidence>
<evidence type="ECO:0000256" key="1">
    <source>
        <dbReference type="SAM" id="Phobius"/>
    </source>
</evidence>